<protein>
    <submittedName>
        <fullName evidence="2">Enoyl-CoA hydratase/carnithine racemase</fullName>
    </submittedName>
</protein>
<evidence type="ECO:0000256" key="1">
    <source>
        <dbReference type="ARBA" id="ARBA00005254"/>
    </source>
</evidence>
<comment type="similarity">
    <text evidence="1">Belongs to the enoyl-CoA hydratase/isomerase family.</text>
</comment>
<dbReference type="AlphaFoldDB" id="A0A2U3NU60"/>
<organism evidence="2 3">
    <name type="scientific">Mycobacterium rhizamassiliense</name>
    <dbReference type="NCBI Taxonomy" id="1841860"/>
    <lineage>
        <taxon>Bacteria</taxon>
        <taxon>Bacillati</taxon>
        <taxon>Actinomycetota</taxon>
        <taxon>Actinomycetes</taxon>
        <taxon>Mycobacteriales</taxon>
        <taxon>Mycobacteriaceae</taxon>
        <taxon>Mycobacterium</taxon>
    </lineage>
</organism>
<dbReference type="Proteomes" id="UP000240988">
    <property type="component" value="Unassembled WGS sequence"/>
</dbReference>
<name>A0A2U3NU60_9MYCO</name>
<dbReference type="InterPro" id="IPR014748">
    <property type="entry name" value="Enoyl-CoA_hydra_C"/>
</dbReference>
<feature type="non-terminal residue" evidence="2">
    <location>
        <position position="1"/>
    </location>
</feature>
<dbReference type="InterPro" id="IPR029045">
    <property type="entry name" value="ClpP/crotonase-like_dom_sf"/>
</dbReference>
<accession>A0A2U3NU60</accession>
<dbReference type="CDD" id="cd06558">
    <property type="entry name" value="crotonase-like"/>
    <property type="match status" value="1"/>
</dbReference>
<proteinExistence type="inferred from homology"/>
<keyword evidence="3" id="KW-1185">Reference proteome</keyword>
<dbReference type="PANTHER" id="PTHR43459:SF1">
    <property type="entry name" value="EG:BACN32G11.4 PROTEIN"/>
    <property type="match status" value="1"/>
</dbReference>
<dbReference type="InterPro" id="IPR001753">
    <property type="entry name" value="Enoyl-CoA_hydra/iso"/>
</dbReference>
<dbReference type="Gene3D" id="3.90.226.10">
    <property type="entry name" value="2-enoyl-CoA Hydratase, Chain A, domain 1"/>
    <property type="match status" value="1"/>
</dbReference>
<evidence type="ECO:0000313" key="3">
    <source>
        <dbReference type="Proteomes" id="UP000240988"/>
    </source>
</evidence>
<dbReference type="PANTHER" id="PTHR43459">
    <property type="entry name" value="ENOYL-COA HYDRATASE"/>
    <property type="match status" value="1"/>
</dbReference>
<dbReference type="GO" id="GO:0003824">
    <property type="term" value="F:catalytic activity"/>
    <property type="evidence" value="ECO:0007669"/>
    <property type="project" value="UniProtKB-ARBA"/>
</dbReference>
<dbReference type="EMBL" id="FUFA01000004">
    <property type="protein sequence ID" value="SPM35046.1"/>
    <property type="molecule type" value="Genomic_DNA"/>
</dbReference>
<evidence type="ECO:0000313" key="2">
    <source>
        <dbReference type="EMBL" id="SPM35046.1"/>
    </source>
</evidence>
<reference evidence="2 3" key="1">
    <citation type="submission" date="2017-01" db="EMBL/GenBank/DDBJ databases">
        <authorList>
            <consortium name="Urmite Genomes"/>
        </authorList>
    </citation>
    <scope>NUCLEOTIDE SEQUENCE [LARGE SCALE GENOMIC DNA]</scope>
    <source>
        <strain evidence="2 3">AB57</strain>
    </source>
</reference>
<dbReference type="STRING" id="1841860.GCA_900157375_02870"/>
<dbReference type="SUPFAM" id="SSF52096">
    <property type="entry name" value="ClpP/crotonase"/>
    <property type="match status" value="1"/>
</dbReference>
<sequence>VVNGVSVEHDGAVLRIRLDRPEKLNAVDTPMLDEAWAHIRGAAADKSVRAVLLTGAGRGFCSGGDLTGGDTVGAADAANGLVRAIISLPKPVVAGVQGGAVGFGCALALSCDLVVAASPAYFQLAFARVGLMPDGGASALLPGLIGRVRTARMVMTAERVSAATAFEWGMVSHLAGKDDYQSVLADVLRSISGGPTLAFGWTKRALAAATLGELEAVQAVEAKGQLALIDTADFREGVRAFRERRDPEFRGH</sequence>
<dbReference type="Pfam" id="PF00378">
    <property type="entry name" value="ECH_1"/>
    <property type="match status" value="1"/>
</dbReference>
<dbReference type="Gene3D" id="1.10.12.10">
    <property type="entry name" value="Lyase 2-enoyl-coa Hydratase, Chain A, domain 2"/>
    <property type="match status" value="1"/>
</dbReference>
<gene>
    <name evidence="2" type="ORF">MRAB57_2867</name>
</gene>